<organism evidence="3 5">
    <name type="scientific">Micromonospora noduli</name>
    <dbReference type="NCBI Taxonomy" id="709876"/>
    <lineage>
        <taxon>Bacteria</taxon>
        <taxon>Bacillati</taxon>
        <taxon>Actinomycetota</taxon>
        <taxon>Actinomycetes</taxon>
        <taxon>Micromonosporales</taxon>
        <taxon>Micromonosporaceae</taxon>
        <taxon>Micromonospora</taxon>
    </lineage>
</organism>
<feature type="compositionally biased region" description="Low complexity" evidence="1">
    <location>
        <begin position="98"/>
        <end position="110"/>
    </location>
</feature>
<feature type="region of interest" description="Disordered" evidence="1">
    <location>
        <begin position="65"/>
        <end position="112"/>
    </location>
</feature>
<comment type="caution">
    <text evidence="3">The sequence shown here is derived from an EMBL/GenBank/DDBJ whole genome shotgun (WGS) entry which is preliminary data.</text>
</comment>
<evidence type="ECO:0000313" key="5">
    <source>
        <dbReference type="Proteomes" id="UP000248966"/>
    </source>
</evidence>
<protein>
    <recommendedName>
        <fullName evidence="7">DUF11 domain-containing protein</fullName>
    </recommendedName>
</protein>
<gene>
    <name evidence="3" type="ORF">LAH08_03519</name>
    <name evidence="4" type="ORF">MED15_02018</name>
</gene>
<dbReference type="EMBL" id="PYAA01000022">
    <property type="protein sequence ID" value="RAN99595.1"/>
    <property type="molecule type" value="Genomic_DNA"/>
</dbReference>
<feature type="compositionally biased region" description="Pro residues" evidence="1">
    <location>
        <begin position="86"/>
        <end position="97"/>
    </location>
</feature>
<feature type="transmembrane region" description="Helical" evidence="2">
    <location>
        <begin position="44"/>
        <end position="65"/>
    </location>
</feature>
<dbReference type="AlphaFoldDB" id="A0A328N5P5"/>
<reference evidence="5 6" key="1">
    <citation type="submission" date="2018-03" db="EMBL/GenBank/DDBJ databases">
        <title>Defining the species Micromonospora saelicesensis and Micromonospora noduli under the framework of genomics.</title>
        <authorList>
            <person name="Riesco R."/>
            <person name="Trujillo M.E."/>
        </authorList>
    </citation>
    <scope>NUCLEOTIDE SEQUENCE [LARGE SCALE GENOMIC DNA]</scope>
    <source>
        <strain evidence="3 5">LAH08</strain>
        <strain evidence="4 6">MED15</strain>
    </source>
</reference>
<name>A0A328N5P5_9ACTN</name>
<keyword evidence="2" id="KW-0472">Membrane</keyword>
<evidence type="ECO:0000313" key="4">
    <source>
        <dbReference type="EMBL" id="RAO21569.1"/>
    </source>
</evidence>
<evidence type="ECO:0000256" key="2">
    <source>
        <dbReference type="SAM" id="Phobius"/>
    </source>
</evidence>
<dbReference type="EMBL" id="PYAC01000007">
    <property type="protein sequence ID" value="RAO21569.1"/>
    <property type="molecule type" value="Genomic_DNA"/>
</dbReference>
<dbReference type="Proteomes" id="UP000248966">
    <property type="component" value="Unassembled WGS sequence"/>
</dbReference>
<evidence type="ECO:0000256" key="1">
    <source>
        <dbReference type="SAM" id="MobiDB-lite"/>
    </source>
</evidence>
<keyword evidence="2" id="KW-0812">Transmembrane</keyword>
<evidence type="ECO:0000313" key="6">
    <source>
        <dbReference type="Proteomes" id="UP000249045"/>
    </source>
</evidence>
<keyword evidence="2" id="KW-1133">Transmembrane helix</keyword>
<sequence length="402" mass="42249">MSEQETLDLAEEFARYRRTALAEVEAPGPAAVRRTVRGRGRRRLAASATTALALFGGSAVGYAALSGPDHRPGPVDPTPNISESPTPTPMPTSPTPSPAGTSASPATSVPDGRFSRAQLLGVPVTLPAWRAGPGCPTSQTRLTADAREDANWLLALDHGDLDGDGAVETVALVQCVLGTRGPMQVVAFDRDKEGKVTTVGRVVATTIDKPQWLFALDVVGDGTVRVQVGDIAPGGGWPAEWSQRQWRGYRWNGDGFAQVSGPTAFGQNPHSADVSVTATDLVLTTADDGSRTGTATVRVRNRGTKPVAHVDLRLGVPAAVRPDVDGWAPCGGEPQDTSEPVTCTLGRLAAGAEVRLDLSFRVAKGVALGTGKADVRVWAMDAGFDFLLDVNDADNQVRMTYR</sequence>
<accession>A0A328N5P5</accession>
<evidence type="ECO:0008006" key="7">
    <source>
        <dbReference type="Google" id="ProtNLM"/>
    </source>
</evidence>
<evidence type="ECO:0000313" key="3">
    <source>
        <dbReference type="EMBL" id="RAN99595.1"/>
    </source>
</evidence>
<dbReference type="RefSeq" id="WP_112584761.1">
    <property type="nucleotide sequence ID" value="NZ_PYAA01000022.1"/>
</dbReference>
<dbReference type="Proteomes" id="UP000249045">
    <property type="component" value="Unassembled WGS sequence"/>
</dbReference>
<proteinExistence type="predicted"/>
<keyword evidence="6" id="KW-1185">Reference proteome</keyword>